<organism evidence="3 4">
    <name type="scientific">Streptomyces enissocaesilis</name>
    <dbReference type="NCBI Taxonomy" id="332589"/>
    <lineage>
        <taxon>Bacteria</taxon>
        <taxon>Bacillati</taxon>
        <taxon>Actinomycetota</taxon>
        <taxon>Actinomycetes</taxon>
        <taxon>Kitasatosporales</taxon>
        <taxon>Streptomycetaceae</taxon>
        <taxon>Streptomyces</taxon>
        <taxon>Streptomyces rochei group</taxon>
    </lineage>
</organism>
<reference evidence="4" key="1">
    <citation type="journal article" date="2019" name="Int. J. Syst. Evol. Microbiol.">
        <title>The Global Catalogue of Microorganisms (GCM) 10K type strain sequencing project: providing services to taxonomists for standard genome sequencing and annotation.</title>
        <authorList>
            <consortium name="The Broad Institute Genomics Platform"/>
            <consortium name="The Broad Institute Genome Sequencing Center for Infectious Disease"/>
            <person name="Wu L."/>
            <person name="Ma J."/>
        </authorList>
    </citation>
    <scope>NUCLEOTIDE SEQUENCE [LARGE SCALE GENOMIC DNA]</scope>
    <source>
        <strain evidence="4">JCM 9088</strain>
    </source>
</reference>
<dbReference type="EMBL" id="BAAAUD010000041">
    <property type="protein sequence ID" value="GAA2953104.1"/>
    <property type="molecule type" value="Genomic_DNA"/>
</dbReference>
<proteinExistence type="predicted"/>
<feature type="domain" description="A-factor biosynthesis hotdog" evidence="2">
    <location>
        <begin position="26"/>
        <end position="116"/>
    </location>
</feature>
<accession>A0ABP6K033</accession>
<feature type="domain" description="A-factor biosynthesis hotdog" evidence="2">
    <location>
        <begin position="207"/>
        <end position="323"/>
    </location>
</feature>
<keyword evidence="4" id="KW-1185">Reference proteome</keyword>
<protein>
    <submittedName>
        <fullName evidence="3">ScbA/BarX family gamma-butyrolactone biosynthesis protein</fullName>
    </submittedName>
</protein>
<evidence type="ECO:0000259" key="2">
    <source>
        <dbReference type="Pfam" id="PF03756"/>
    </source>
</evidence>
<dbReference type="InterPro" id="IPR005509">
    <property type="entry name" value="AfsA_hotdog_dom"/>
</dbReference>
<evidence type="ECO:0000313" key="3">
    <source>
        <dbReference type="EMBL" id="GAA2953104.1"/>
    </source>
</evidence>
<comment type="caution">
    <text evidence="3">The sequence shown here is derived from an EMBL/GenBank/DDBJ whole genome shotgun (WGS) entry which is preliminary data.</text>
</comment>
<evidence type="ECO:0000313" key="4">
    <source>
        <dbReference type="Proteomes" id="UP001500403"/>
    </source>
</evidence>
<name>A0ABP6K033_9ACTN</name>
<feature type="region of interest" description="Disordered" evidence="1">
    <location>
        <begin position="180"/>
        <end position="207"/>
    </location>
</feature>
<dbReference type="Pfam" id="PF03756">
    <property type="entry name" value="AfsA"/>
    <property type="match status" value="2"/>
</dbReference>
<gene>
    <name evidence="3" type="ORF">GCM10010446_42820</name>
</gene>
<dbReference type="RefSeq" id="WP_344497136.1">
    <property type="nucleotide sequence ID" value="NZ_BAAAUD010000041.1"/>
</dbReference>
<evidence type="ECO:0000256" key="1">
    <source>
        <dbReference type="SAM" id="MobiDB-lite"/>
    </source>
</evidence>
<sequence length="330" mass="36037">MTTQTAPEIPSAPVELSYGRTVDRSLVHRAAVSEVFVTDILPLALKKVRAAVQLPLIHGYYSDHLQRPALYDALLLLESGRQAAIAGSHTHIGLSEGTTMIVDSFRLSLTGLKELLIGSEPGRLRIDTDYIGRPTRRGRYRKGKVAQRFYIGDTEVGEHEMDVLFINQHENEVLRHAQRGTPAPLTSDFPGQGAGADGSRQVEPARVGRGNPLNVVLSRAESSPAEVAARVTPWFANRGLFDHVYDHLPAMTLVEAARQLSFLAVDEPLSTYAVGFEARFSRFAELDETVRAAAPRPRLDGGRGEVPVRFLQGDAEIARVTVTLASGSEL</sequence>
<dbReference type="Proteomes" id="UP001500403">
    <property type="component" value="Unassembled WGS sequence"/>
</dbReference>